<reference evidence="1" key="2">
    <citation type="journal article" date="2015" name="Data Brief">
        <title>Shoot transcriptome of the giant reed, Arundo donax.</title>
        <authorList>
            <person name="Barrero R.A."/>
            <person name="Guerrero F.D."/>
            <person name="Moolhuijzen P."/>
            <person name="Goolsby J.A."/>
            <person name="Tidwell J."/>
            <person name="Bellgard S.E."/>
            <person name="Bellgard M.I."/>
        </authorList>
    </citation>
    <scope>NUCLEOTIDE SEQUENCE</scope>
    <source>
        <tissue evidence="1">Shoot tissue taken approximately 20 cm above the soil surface</tissue>
    </source>
</reference>
<accession>A0A0A9EXB6</accession>
<sequence length="52" mass="5782">MNLLQLQNSLPCQYCSQLVEQILTAGVLTRSSLVKVVKRVLRSCTANMLTCI</sequence>
<reference evidence="1" key="1">
    <citation type="submission" date="2014-09" db="EMBL/GenBank/DDBJ databases">
        <authorList>
            <person name="Magalhaes I.L.F."/>
            <person name="Oliveira U."/>
            <person name="Santos F.R."/>
            <person name="Vidigal T.H.D.A."/>
            <person name="Brescovit A.D."/>
            <person name="Santos A.J."/>
        </authorList>
    </citation>
    <scope>NUCLEOTIDE SEQUENCE</scope>
    <source>
        <tissue evidence="1">Shoot tissue taken approximately 20 cm above the soil surface</tissue>
    </source>
</reference>
<organism evidence="1">
    <name type="scientific">Arundo donax</name>
    <name type="common">Giant reed</name>
    <name type="synonym">Donax arundinaceus</name>
    <dbReference type="NCBI Taxonomy" id="35708"/>
    <lineage>
        <taxon>Eukaryota</taxon>
        <taxon>Viridiplantae</taxon>
        <taxon>Streptophyta</taxon>
        <taxon>Embryophyta</taxon>
        <taxon>Tracheophyta</taxon>
        <taxon>Spermatophyta</taxon>
        <taxon>Magnoliopsida</taxon>
        <taxon>Liliopsida</taxon>
        <taxon>Poales</taxon>
        <taxon>Poaceae</taxon>
        <taxon>PACMAD clade</taxon>
        <taxon>Arundinoideae</taxon>
        <taxon>Arundineae</taxon>
        <taxon>Arundo</taxon>
    </lineage>
</organism>
<proteinExistence type="predicted"/>
<name>A0A0A9EXB6_ARUDO</name>
<evidence type="ECO:0000313" key="1">
    <source>
        <dbReference type="EMBL" id="JAE00668.1"/>
    </source>
</evidence>
<dbReference type="AlphaFoldDB" id="A0A0A9EXB6"/>
<dbReference type="EMBL" id="GBRH01197228">
    <property type="protein sequence ID" value="JAE00668.1"/>
    <property type="molecule type" value="Transcribed_RNA"/>
</dbReference>
<protein>
    <submittedName>
        <fullName evidence="1">Uncharacterized protein</fullName>
    </submittedName>
</protein>